<comment type="caution">
    <text evidence="2">The sequence shown here is derived from an EMBL/GenBank/DDBJ whole genome shotgun (WGS) entry which is preliminary data.</text>
</comment>
<feature type="region of interest" description="Disordered" evidence="1">
    <location>
        <begin position="33"/>
        <end position="59"/>
    </location>
</feature>
<dbReference type="EMBL" id="WIGO01000528">
    <property type="protein sequence ID" value="KAF6809649.1"/>
    <property type="molecule type" value="Genomic_DNA"/>
</dbReference>
<gene>
    <name evidence="2" type="ORF">CPLU01_15465</name>
</gene>
<dbReference type="AlphaFoldDB" id="A0A8H6JAP5"/>
<accession>A0A8H6JAP5</accession>
<feature type="region of interest" description="Disordered" evidence="1">
    <location>
        <begin position="84"/>
        <end position="150"/>
    </location>
</feature>
<organism evidence="2 3">
    <name type="scientific">Colletotrichum plurivorum</name>
    <dbReference type="NCBI Taxonomy" id="2175906"/>
    <lineage>
        <taxon>Eukaryota</taxon>
        <taxon>Fungi</taxon>
        <taxon>Dikarya</taxon>
        <taxon>Ascomycota</taxon>
        <taxon>Pezizomycotina</taxon>
        <taxon>Sordariomycetes</taxon>
        <taxon>Hypocreomycetidae</taxon>
        <taxon>Glomerellales</taxon>
        <taxon>Glomerellaceae</taxon>
        <taxon>Colletotrichum</taxon>
        <taxon>Colletotrichum orchidearum species complex</taxon>
    </lineage>
</organism>
<evidence type="ECO:0000313" key="2">
    <source>
        <dbReference type="EMBL" id="KAF6809649.1"/>
    </source>
</evidence>
<evidence type="ECO:0000256" key="1">
    <source>
        <dbReference type="SAM" id="MobiDB-lite"/>
    </source>
</evidence>
<dbReference type="Proteomes" id="UP000654918">
    <property type="component" value="Unassembled WGS sequence"/>
</dbReference>
<feature type="compositionally biased region" description="Basic and acidic residues" evidence="1">
    <location>
        <begin position="115"/>
        <end position="132"/>
    </location>
</feature>
<reference evidence="2" key="1">
    <citation type="journal article" date="2020" name="Phytopathology">
        <title>Genome Sequence Resources of Colletotrichum truncatum, C. plurivorum, C. musicola, and C. sojae: Four Species Pathogenic to Soybean (Glycine max).</title>
        <authorList>
            <person name="Rogerio F."/>
            <person name="Boufleur T.R."/>
            <person name="Ciampi-Guillardi M."/>
            <person name="Sukno S.A."/>
            <person name="Thon M.R."/>
            <person name="Massola Junior N.S."/>
            <person name="Baroncelli R."/>
        </authorList>
    </citation>
    <scope>NUCLEOTIDE SEQUENCE</scope>
    <source>
        <strain evidence="2">LFN00145</strain>
    </source>
</reference>
<feature type="compositionally biased region" description="Basic residues" evidence="1">
    <location>
        <begin position="84"/>
        <end position="107"/>
    </location>
</feature>
<keyword evidence="3" id="KW-1185">Reference proteome</keyword>
<name>A0A8H6JAP5_9PEZI</name>
<evidence type="ECO:0000313" key="3">
    <source>
        <dbReference type="Proteomes" id="UP000654918"/>
    </source>
</evidence>
<sequence>MFESFLGQSQTKVISNVSGGAGVRYVRFSSGSAVPNRGAVQPGPQHNKGGAKSRPNLLKSSHAVEYSVISVETTNDRGCYGHKRNYAVRYTRPRRLSKRRPPKRPTSRRSLPLYQHHDNGPKARANSLREPDLTQSRGPEPQIHSLPGPVGPIGNRVCLSLFAVRWIRGGSRTGAHTNGDHGAGDVGR</sequence>
<proteinExistence type="predicted"/>
<protein>
    <submittedName>
        <fullName evidence="2">Uncharacterized protein</fullName>
    </submittedName>
</protein>